<proteinExistence type="predicted"/>
<dbReference type="Pfam" id="PF03619">
    <property type="entry name" value="Solute_trans_a"/>
    <property type="match status" value="1"/>
</dbReference>
<dbReference type="STRING" id="2018661.A0A2A2JQE2"/>
<dbReference type="SMART" id="SM01417">
    <property type="entry name" value="Solute_trans_a"/>
    <property type="match status" value="1"/>
</dbReference>
<evidence type="ECO:0000256" key="3">
    <source>
        <dbReference type="ARBA" id="ARBA00022989"/>
    </source>
</evidence>
<protein>
    <recommendedName>
        <fullName evidence="8">Organic solute transporter alpha-like protein</fullName>
    </recommendedName>
</protein>
<dbReference type="GO" id="GO:0016020">
    <property type="term" value="C:membrane"/>
    <property type="evidence" value="ECO:0007669"/>
    <property type="project" value="UniProtKB-SubCell"/>
</dbReference>
<sequence length="276" mass="31346">MIFFVLRDIHYYVPNEYVKSDLYFIAMIPVFVGFCCVGGNILVRSSSILYAVGLTYLMICLHMAIILIIRLFGTRKGLANWLVEQQKDIVFDTKPYCCCCKCLPTTKVTVKRVRMLSYCVRQSPIVRILLQLALIIMNIEGVTDQYSVTQVLNGIGVASALLAVYCSHILVTLTREKLEPYNMYTIFRCVNVTQMLFSLQKFFLDLIAKNGGMGGLSMAPPSVVSRFWFNVSMTFELVIVAYVMLKEMRPGKCGFFVDRPNPDARSNRIVPMTDII</sequence>
<evidence type="ECO:0000313" key="6">
    <source>
        <dbReference type="EMBL" id="PAV63779.1"/>
    </source>
</evidence>
<comment type="subcellular location">
    <subcellularLocation>
        <location evidence="1">Membrane</location>
        <topology evidence="1">Multi-pass membrane protein</topology>
    </subcellularLocation>
</comment>
<evidence type="ECO:0000256" key="4">
    <source>
        <dbReference type="ARBA" id="ARBA00023136"/>
    </source>
</evidence>
<comment type="caution">
    <text evidence="6">The sequence shown here is derived from an EMBL/GenBank/DDBJ whole genome shotgun (WGS) entry which is preliminary data.</text>
</comment>
<dbReference type="AlphaFoldDB" id="A0A2A2JQE2"/>
<feature type="transmembrane region" description="Helical" evidence="5">
    <location>
        <begin position="21"/>
        <end position="42"/>
    </location>
</feature>
<organism evidence="6 7">
    <name type="scientific">Diploscapter pachys</name>
    <dbReference type="NCBI Taxonomy" id="2018661"/>
    <lineage>
        <taxon>Eukaryota</taxon>
        <taxon>Metazoa</taxon>
        <taxon>Ecdysozoa</taxon>
        <taxon>Nematoda</taxon>
        <taxon>Chromadorea</taxon>
        <taxon>Rhabditida</taxon>
        <taxon>Rhabditina</taxon>
        <taxon>Rhabditomorpha</taxon>
        <taxon>Rhabditoidea</taxon>
        <taxon>Rhabditidae</taxon>
        <taxon>Diploscapter</taxon>
    </lineage>
</organism>
<evidence type="ECO:0000256" key="5">
    <source>
        <dbReference type="SAM" id="Phobius"/>
    </source>
</evidence>
<feature type="transmembrane region" description="Helical" evidence="5">
    <location>
        <begin position="227"/>
        <end position="245"/>
    </location>
</feature>
<keyword evidence="3 5" id="KW-1133">Transmembrane helix</keyword>
<keyword evidence="4 5" id="KW-0472">Membrane</keyword>
<feature type="transmembrane region" description="Helical" evidence="5">
    <location>
        <begin position="151"/>
        <end position="173"/>
    </location>
</feature>
<feature type="transmembrane region" description="Helical" evidence="5">
    <location>
        <begin position="48"/>
        <end position="72"/>
    </location>
</feature>
<dbReference type="PANTHER" id="PTHR23423">
    <property type="entry name" value="ORGANIC SOLUTE TRANSPORTER-RELATED"/>
    <property type="match status" value="1"/>
</dbReference>
<feature type="transmembrane region" description="Helical" evidence="5">
    <location>
        <begin position="185"/>
        <end position="207"/>
    </location>
</feature>
<accession>A0A2A2JQE2</accession>
<evidence type="ECO:0000256" key="1">
    <source>
        <dbReference type="ARBA" id="ARBA00004141"/>
    </source>
</evidence>
<dbReference type="OrthoDB" id="5863350at2759"/>
<keyword evidence="7" id="KW-1185">Reference proteome</keyword>
<keyword evidence="2 5" id="KW-0812">Transmembrane</keyword>
<name>A0A2A2JQE2_9BILA</name>
<dbReference type="InterPro" id="IPR005178">
    <property type="entry name" value="Ostalpha/TMEM184C"/>
</dbReference>
<evidence type="ECO:0008006" key="8">
    <source>
        <dbReference type="Google" id="ProtNLM"/>
    </source>
</evidence>
<feature type="transmembrane region" description="Helical" evidence="5">
    <location>
        <begin position="118"/>
        <end position="139"/>
    </location>
</feature>
<dbReference type="EMBL" id="LIAE01010292">
    <property type="protein sequence ID" value="PAV63779.1"/>
    <property type="molecule type" value="Genomic_DNA"/>
</dbReference>
<dbReference type="Proteomes" id="UP000218231">
    <property type="component" value="Unassembled WGS sequence"/>
</dbReference>
<evidence type="ECO:0000313" key="7">
    <source>
        <dbReference type="Proteomes" id="UP000218231"/>
    </source>
</evidence>
<reference evidence="6 7" key="1">
    <citation type="journal article" date="2017" name="Curr. Biol.">
        <title>Genome architecture and evolution of a unichromosomal asexual nematode.</title>
        <authorList>
            <person name="Fradin H."/>
            <person name="Zegar C."/>
            <person name="Gutwein M."/>
            <person name="Lucas J."/>
            <person name="Kovtun M."/>
            <person name="Corcoran D."/>
            <person name="Baugh L.R."/>
            <person name="Kiontke K."/>
            <person name="Gunsalus K."/>
            <person name="Fitch D.H."/>
            <person name="Piano F."/>
        </authorList>
    </citation>
    <scope>NUCLEOTIDE SEQUENCE [LARGE SCALE GENOMIC DNA]</scope>
    <source>
        <strain evidence="6">PF1309</strain>
    </source>
</reference>
<gene>
    <name evidence="6" type="ORF">WR25_26294</name>
</gene>
<evidence type="ECO:0000256" key="2">
    <source>
        <dbReference type="ARBA" id="ARBA00022692"/>
    </source>
</evidence>